<dbReference type="PANTHER" id="PTHR30012">
    <property type="entry name" value="GENERAL SECRETION PATHWAY PROTEIN"/>
    <property type="match status" value="1"/>
</dbReference>
<keyword evidence="7 8" id="KW-0472">Membrane</keyword>
<evidence type="ECO:0000313" key="10">
    <source>
        <dbReference type="EMBL" id="RCK58413.1"/>
    </source>
</evidence>
<keyword evidence="11" id="KW-1185">Reference proteome</keyword>
<dbReference type="InterPro" id="IPR042094">
    <property type="entry name" value="T2SS_GspF_sf"/>
</dbReference>
<comment type="caution">
    <text evidence="10">The sequence shown here is derived from an EMBL/GenBank/DDBJ whole genome shotgun (WGS) entry which is preliminary data.</text>
</comment>
<protein>
    <submittedName>
        <fullName evidence="10">Type II secretion system F family protein</fullName>
    </submittedName>
</protein>
<dbReference type="OrthoDB" id="9805682at2"/>
<feature type="domain" description="Type II secretion system protein GspF" evidence="9">
    <location>
        <begin position="275"/>
        <end position="398"/>
    </location>
</feature>
<evidence type="ECO:0000256" key="8">
    <source>
        <dbReference type="SAM" id="Phobius"/>
    </source>
</evidence>
<evidence type="ECO:0000256" key="3">
    <source>
        <dbReference type="ARBA" id="ARBA00022475"/>
    </source>
</evidence>
<reference evidence="10 11" key="1">
    <citation type="submission" date="2018-07" db="EMBL/GenBank/DDBJ databases">
        <title>Microbacterium endoborsara sp. nov., a novel actinobacterium isolated from Borszczowia aralocaspica.</title>
        <authorList>
            <person name="An D."/>
        </authorList>
    </citation>
    <scope>NUCLEOTIDE SEQUENCE [LARGE SCALE GENOMIC DNA]</scope>
    <source>
        <strain evidence="10 11">C1.15228</strain>
    </source>
</reference>
<dbReference type="InterPro" id="IPR003004">
    <property type="entry name" value="GspF/PilC"/>
</dbReference>
<evidence type="ECO:0000256" key="2">
    <source>
        <dbReference type="ARBA" id="ARBA00005745"/>
    </source>
</evidence>
<dbReference type="GO" id="GO:0005886">
    <property type="term" value="C:plasma membrane"/>
    <property type="evidence" value="ECO:0007669"/>
    <property type="project" value="UniProtKB-SubCell"/>
</dbReference>
<keyword evidence="6 8" id="KW-1133">Transmembrane helix</keyword>
<evidence type="ECO:0000256" key="5">
    <source>
        <dbReference type="ARBA" id="ARBA00022692"/>
    </source>
</evidence>
<comment type="similarity">
    <text evidence="2">Belongs to the GSP F family.</text>
</comment>
<feature type="transmembrane region" description="Helical" evidence="8">
    <location>
        <begin position="379"/>
        <end position="403"/>
    </location>
</feature>
<dbReference type="Proteomes" id="UP000253508">
    <property type="component" value="Unassembled WGS sequence"/>
</dbReference>
<dbReference type="Gene3D" id="1.20.81.30">
    <property type="entry name" value="Type II secretion system (T2SS), domain F"/>
    <property type="match status" value="2"/>
</dbReference>
<evidence type="ECO:0000256" key="6">
    <source>
        <dbReference type="ARBA" id="ARBA00022989"/>
    </source>
</evidence>
<dbReference type="EMBL" id="QORO01000003">
    <property type="protein sequence ID" value="RCK58413.1"/>
    <property type="molecule type" value="Genomic_DNA"/>
</dbReference>
<evidence type="ECO:0000256" key="4">
    <source>
        <dbReference type="ARBA" id="ARBA00022519"/>
    </source>
</evidence>
<gene>
    <name evidence="10" type="ORF">DTO57_09595</name>
</gene>
<dbReference type="Pfam" id="PF00482">
    <property type="entry name" value="T2SSF"/>
    <property type="match status" value="2"/>
</dbReference>
<keyword evidence="3" id="KW-1003">Cell membrane</keyword>
<dbReference type="AlphaFoldDB" id="A0A367XXS8"/>
<dbReference type="InterPro" id="IPR018076">
    <property type="entry name" value="T2SS_GspF_dom"/>
</dbReference>
<keyword evidence="5 8" id="KW-0812">Transmembrane</keyword>
<evidence type="ECO:0000256" key="1">
    <source>
        <dbReference type="ARBA" id="ARBA00004429"/>
    </source>
</evidence>
<dbReference type="RefSeq" id="WP_114118017.1">
    <property type="nucleotide sequence ID" value="NZ_BMHU01000002.1"/>
</dbReference>
<keyword evidence="4" id="KW-0997">Cell inner membrane</keyword>
<accession>A0A367XXS8</accession>
<evidence type="ECO:0000313" key="11">
    <source>
        <dbReference type="Proteomes" id="UP000253508"/>
    </source>
</evidence>
<evidence type="ECO:0000256" key="7">
    <source>
        <dbReference type="ARBA" id="ARBA00023136"/>
    </source>
</evidence>
<dbReference type="PANTHER" id="PTHR30012:SF0">
    <property type="entry name" value="TYPE II SECRETION SYSTEM PROTEIN F-RELATED"/>
    <property type="match status" value="1"/>
</dbReference>
<proteinExistence type="inferred from homology"/>
<evidence type="ECO:0000259" key="9">
    <source>
        <dbReference type="Pfam" id="PF00482"/>
    </source>
</evidence>
<dbReference type="FunFam" id="1.20.81.30:FF:000001">
    <property type="entry name" value="Type II secretion system protein F"/>
    <property type="match status" value="2"/>
</dbReference>
<organism evidence="10 11">
    <name type="scientific">Microbacterium sorbitolivorans</name>
    <dbReference type="NCBI Taxonomy" id="1867410"/>
    <lineage>
        <taxon>Bacteria</taxon>
        <taxon>Bacillati</taxon>
        <taxon>Actinomycetota</taxon>
        <taxon>Actinomycetes</taxon>
        <taxon>Micrococcales</taxon>
        <taxon>Microbacteriaceae</taxon>
        <taxon>Microbacterium</taxon>
    </lineage>
</organism>
<sequence length="407" mass="43776">MTPRAYKYEARDMTGQKIAGEVQAESADAVATKLQAQGAIATSIAESGRGLQREIHLRPGGARPSRRDVVLFIRQFATLVAAGVPLVRSLDILADQSERPSMRAAVEAVREEVVAGSSLSDAFSAQPDTFPAILRHMARAGETAGFLDQALARAATVLENEQKLRQKVRSAMTYPAVVLGIMVVIVTVMLAFVVPIFENMFADLGGKLPFATQVLVTLSDNLWWILPAVAALAIAAVLLFRRARQIPEQRRALDALALCLPVFGALNQKVAMSRFSRNLGMLLGAGVPVLEALDVVAATVGNQRVSDVVALVRDSVRDGNSLSGPMTEHAKIFPPMVAHMLRVGEDSGQVEQMLEKVAEFYDDEVETTTDALTSLLEPLLIVVLGVVTGGMVIALYLPMFSIYGQIS</sequence>
<dbReference type="GO" id="GO:0015628">
    <property type="term" value="P:protein secretion by the type II secretion system"/>
    <property type="evidence" value="ECO:0007669"/>
    <property type="project" value="TreeGrafter"/>
</dbReference>
<dbReference type="PRINTS" id="PR00812">
    <property type="entry name" value="BCTERIALGSPF"/>
</dbReference>
<name>A0A367XXS8_9MICO</name>
<feature type="domain" description="Type II secretion system protein GspF" evidence="9">
    <location>
        <begin position="72"/>
        <end position="195"/>
    </location>
</feature>
<feature type="transmembrane region" description="Helical" evidence="8">
    <location>
        <begin position="172"/>
        <end position="197"/>
    </location>
</feature>
<feature type="transmembrane region" description="Helical" evidence="8">
    <location>
        <begin position="222"/>
        <end position="240"/>
    </location>
</feature>
<comment type="subcellular location">
    <subcellularLocation>
        <location evidence="1">Cell inner membrane</location>
        <topology evidence="1">Multi-pass membrane protein</topology>
    </subcellularLocation>
</comment>